<accession>A0A8S3THE9</accession>
<organism evidence="1 2">
    <name type="scientific">Mytilus edulis</name>
    <name type="common">Blue mussel</name>
    <dbReference type="NCBI Taxonomy" id="6550"/>
    <lineage>
        <taxon>Eukaryota</taxon>
        <taxon>Metazoa</taxon>
        <taxon>Spiralia</taxon>
        <taxon>Lophotrochozoa</taxon>
        <taxon>Mollusca</taxon>
        <taxon>Bivalvia</taxon>
        <taxon>Autobranchia</taxon>
        <taxon>Pteriomorphia</taxon>
        <taxon>Mytilida</taxon>
        <taxon>Mytiloidea</taxon>
        <taxon>Mytilidae</taxon>
        <taxon>Mytilinae</taxon>
        <taxon>Mytilus</taxon>
    </lineage>
</organism>
<name>A0A8S3THE9_MYTED</name>
<dbReference type="Gene3D" id="1.25.40.10">
    <property type="entry name" value="Tetratricopeptide repeat domain"/>
    <property type="match status" value="1"/>
</dbReference>
<sequence>MDDDFTCITKLIDIYIMYIGLVRDLKRKNLCDINKPQTVMTSQEWDNNLTEVLDWAPIQSKTASFLVDIGEYTIAEDMLNEVITTLVEKYGKDSKELCEPTYCMVNLLFKKVNKKYFSKDKQYLGRVLLSCGYFERGTSCLEEAKNMFENINDQQGLAVALYMLGEKNQYHSDLSIPTEMFNKSMGLCSSMFGKFHLNTARCAQLHGQMLWNNWTNNRKPEFLENCLVLYQQEVEILCEVQGDLHPNTVRSREDVIIILQKLGRDEEAKKYQDQQPKEHSAL</sequence>
<dbReference type="AlphaFoldDB" id="A0A8S3THE9"/>
<protein>
    <submittedName>
        <fullName evidence="1">Uncharacterized protein</fullName>
    </submittedName>
</protein>
<evidence type="ECO:0000313" key="1">
    <source>
        <dbReference type="EMBL" id="CAG2233100.1"/>
    </source>
</evidence>
<evidence type="ECO:0000313" key="2">
    <source>
        <dbReference type="Proteomes" id="UP000683360"/>
    </source>
</evidence>
<gene>
    <name evidence="1" type="ORF">MEDL_45750</name>
</gene>
<proteinExistence type="predicted"/>
<dbReference type="OrthoDB" id="6141386at2759"/>
<dbReference type="InterPro" id="IPR011990">
    <property type="entry name" value="TPR-like_helical_dom_sf"/>
</dbReference>
<comment type="caution">
    <text evidence="1">The sequence shown here is derived from an EMBL/GenBank/DDBJ whole genome shotgun (WGS) entry which is preliminary data.</text>
</comment>
<dbReference type="EMBL" id="CAJPWZ010002199">
    <property type="protein sequence ID" value="CAG2233100.1"/>
    <property type="molecule type" value="Genomic_DNA"/>
</dbReference>
<keyword evidence="2" id="KW-1185">Reference proteome</keyword>
<reference evidence="1" key="1">
    <citation type="submission" date="2021-03" db="EMBL/GenBank/DDBJ databases">
        <authorList>
            <person name="Bekaert M."/>
        </authorList>
    </citation>
    <scope>NUCLEOTIDE SEQUENCE</scope>
</reference>
<dbReference type="SUPFAM" id="SSF48452">
    <property type="entry name" value="TPR-like"/>
    <property type="match status" value="1"/>
</dbReference>
<dbReference type="Proteomes" id="UP000683360">
    <property type="component" value="Unassembled WGS sequence"/>
</dbReference>